<comment type="similarity">
    <text evidence="2 10">Belongs to the beta sliding clamp family.</text>
</comment>
<keyword evidence="7 10" id="KW-0235">DNA replication</keyword>
<name>A0A7X5HWT8_9FIRM</name>
<dbReference type="SMART" id="SM00480">
    <property type="entry name" value="POL3Bc"/>
    <property type="match status" value="1"/>
</dbReference>
<gene>
    <name evidence="14" type="primary">dnaN</name>
    <name evidence="14" type="ORF">GXN74_10100</name>
</gene>
<dbReference type="GO" id="GO:0003677">
    <property type="term" value="F:DNA binding"/>
    <property type="evidence" value="ECO:0007669"/>
    <property type="project" value="UniProtKB-UniRule"/>
</dbReference>
<dbReference type="GO" id="GO:0006271">
    <property type="term" value="P:DNA strand elongation involved in DNA replication"/>
    <property type="evidence" value="ECO:0007669"/>
    <property type="project" value="TreeGrafter"/>
</dbReference>
<feature type="domain" description="DNA polymerase III beta sliding clamp central" evidence="12">
    <location>
        <begin position="132"/>
        <end position="246"/>
    </location>
</feature>
<protein>
    <recommendedName>
        <fullName evidence="3 10">Beta sliding clamp</fullName>
    </recommendedName>
</protein>
<dbReference type="NCBIfam" id="TIGR00663">
    <property type="entry name" value="dnan"/>
    <property type="match status" value="1"/>
</dbReference>
<dbReference type="AlphaFoldDB" id="A0A7X5HWT8"/>
<evidence type="ECO:0000256" key="1">
    <source>
        <dbReference type="ARBA" id="ARBA00004496"/>
    </source>
</evidence>
<comment type="subcellular location">
    <subcellularLocation>
        <location evidence="1 10">Cytoplasm</location>
    </subcellularLocation>
</comment>
<dbReference type="InterPro" id="IPR022637">
    <property type="entry name" value="DNA_polIII_beta_cen"/>
</dbReference>
<dbReference type="Proteomes" id="UP000461585">
    <property type="component" value="Unassembled WGS sequence"/>
</dbReference>
<organism evidence="14 15">
    <name type="scientific">Anaerotalea alkaliphila</name>
    <dbReference type="NCBI Taxonomy" id="2662126"/>
    <lineage>
        <taxon>Bacteria</taxon>
        <taxon>Bacillati</taxon>
        <taxon>Bacillota</taxon>
        <taxon>Clostridia</taxon>
        <taxon>Eubacteriales</taxon>
        <taxon>Anaerotalea</taxon>
    </lineage>
</organism>
<comment type="caution">
    <text evidence="14">The sequence shown here is derived from an EMBL/GenBank/DDBJ whole genome shotgun (WGS) entry which is preliminary data.</text>
</comment>
<keyword evidence="4 10" id="KW-0963">Cytoplasm</keyword>
<dbReference type="GO" id="GO:0009360">
    <property type="term" value="C:DNA polymerase III complex"/>
    <property type="evidence" value="ECO:0007669"/>
    <property type="project" value="InterPro"/>
</dbReference>
<dbReference type="Gene3D" id="3.10.150.10">
    <property type="entry name" value="DNA Polymerase III, subunit A, domain 2"/>
    <property type="match status" value="1"/>
</dbReference>
<dbReference type="SUPFAM" id="SSF55979">
    <property type="entry name" value="DNA clamp"/>
    <property type="match status" value="3"/>
</dbReference>
<feature type="domain" description="DNA polymerase III beta sliding clamp C-terminal" evidence="13">
    <location>
        <begin position="250"/>
        <end position="368"/>
    </location>
</feature>
<dbReference type="Gene3D" id="3.70.10.10">
    <property type="match status" value="1"/>
</dbReference>
<keyword evidence="5 10" id="KW-0808">Transferase</keyword>
<comment type="subunit">
    <text evidence="10">Forms a ring-shaped head-to-tail homodimer around DNA.</text>
</comment>
<keyword evidence="8 10" id="KW-0239">DNA-directed DNA polymerase</keyword>
<dbReference type="InterPro" id="IPR022634">
    <property type="entry name" value="DNA_polIII_beta_N"/>
</dbReference>
<accession>A0A7X5HWT8</accession>
<proteinExistence type="inferred from homology"/>
<evidence type="ECO:0000256" key="5">
    <source>
        <dbReference type="ARBA" id="ARBA00022679"/>
    </source>
</evidence>
<evidence type="ECO:0000256" key="10">
    <source>
        <dbReference type="PIRNR" id="PIRNR000804"/>
    </source>
</evidence>
<dbReference type="InterPro" id="IPR022635">
    <property type="entry name" value="DNA_polIII_beta_C"/>
</dbReference>
<evidence type="ECO:0000259" key="11">
    <source>
        <dbReference type="Pfam" id="PF00712"/>
    </source>
</evidence>
<reference evidence="14 15" key="1">
    <citation type="submission" date="2020-01" db="EMBL/GenBank/DDBJ databases">
        <title>Anaeroalcalibacter tamaniensis gen. nov., sp. nov., moderately halophilic strictly anaerobic fermenter bacterium from mud volcano of Taman peninsula.</title>
        <authorList>
            <person name="Frolova A."/>
            <person name="Merkel A.Y."/>
            <person name="Slobodkin A.I."/>
        </authorList>
    </citation>
    <scope>NUCLEOTIDE SEQUENCE [LARGE SCALE GENOMIC DNA]</scope>
    <source>
        <strain evidence="14 15">F-3ap</strain>
    </source>
</reference>
<dbReference type="GO" id="GO:0008408">
    <property type="term" value="F:3'-5' exonuclease activity"/>
    <property type="evidence" value="ECO:0007669"/>
    <property type="project" value="InterPro"/>
</dbReference>
<comment type="function">
    <text evidence="10">Confers DNA tethering and processivity to DNA polymerases and other proteins. Acts as a clamp, forming a ring around DNA (a reaction catalyzed by the clamp-loading complex) which diffuses in an ATP-independent manner freely and bidirectionally along dsDNA. Initially characterized for its ability to contact the catalytic subunit of DNA polymerase III (Pol III), a complex, multichain enzyme responsible for most of the replicative synthesis in bacteria; Pol III exhibits 3'-5' exonuclease proofreading activity. The beta chain is required for initiation of replication as well as for processivity of DNA replication.</text>
</comment>
<evidence type="ECO:0000256" key="9">
    <source>
        <dbReference type="ARBA" id="ARBA00023125"/>
    </source>
</evidence>
<evidence type="ECO:0000259" key="12">
    <source>
        <dbReference type="Pfam" id="PF02767"/>
    </source>
</evidence>
<dbReference type="InterPro" id="IPR001001">
    <property type="entry name" value="DNA_polIII_beta"/>
</dbReference>
<dbReference type="CDD" id="cd00140">
    <property type="entry name" value="beta_clamp"/>
    <property type="match status" value="1"/>
</dbReference>
<evidence type="ECO:0000256" key="3">
    <source>
        <dbReference type="ARBA" id="ARBA00021035"/>
    </source>
</evidence>
<dbReference type="EMBL" id="JAAEEH010000027">
    <property type="protein sequence ID" value="NDL68092.1"/>
    <property type="molecule type" value="Genomic_DNA"/>
</dbReference>
<keyword evidence="9" id="KW-0238">DNA-binding</keyword>
<evidence type="ECO:0000256" key="2">
    <source>
        <dbReference type="ARBA" id="ARBA00010752"/>
    </source>
</evidence>
<sequence length="370" mass="41357">MKIICSQEQLQLAVNTVLKAVSSRTTMSILQCILLEAGDGLCKLVGNDLELGIESMLDAQILEKGAIAIDAKMFAEIVRKLPNQDVTLSMSNRDENHILTITCGKSEFNIPGQPAEEFVPLPAIVRNQPLRIPQGELKEMIRQTIFSIAIEETRPALTGELLEVKQGNFHLVSIDGYRASFRKLPMSREFEETSCIIPGKTLNEIKNILSNEEDDMVALYFTGKHVVFELNGSVVVSRLLQGEFPKYENIFTSDYSTKIHVNRKELLMGIERAALVARESKKNPIKVSIQDTGMVISSNTELGNAHEEIDIQLEGNPLEIAFNPKYMIDALKVMEDESIVLQFNGSVNPCIIHQEEGDLCKYLILPIRLN</sequence>
<keyword evidence="15" id="KW-1185">Reference proteome</keyword>
<dbReference type="PANTHER" id="PTHR30478:SF0">
    <property type="entry name" value="BETA SLIDING CLAMP"/>
    <property type="match status" value="1"/>
</dbReference>
<evidence type="ECO:0000256" key="7">
    <source>
        <dbReference type="ARBA" id="ARBA00022705"/>
    </source>
</evidence>
<dbReference type="RefSeq" id="WP_162370815.1">
    <property type="nucleotide sequence ID" value="NZ_JAAEEH010000027.1"/>
</dbReference>
<evidence type="ECO:0000256" key="8">
    <source>
        <dbReference type="ARBA" id="ARBA00022932"/>
    </source>
</evidence>
<feature type="domain" description="DNA polymerase III beta sliding clamp N-terminal" evidence="11">
    <location>
        <begin position="1"/>
        <end position="119"/>
    </location>
</feature>
<dbReference type="GO" id="GO:0003887">
    <property type="term" value="F:DNA-directed DNA polymerase activity"/>
    <property type="evidence" value="ECO:0007669"/>
    <property type="project" value="UniProtKB-UniRule"/>
</dbReference>
<evidence type="ECO:0000313" key="15">
    <source>
        <dbReference type="Proteomes" id="UP000461585"/>
    </source>
</evidence>
<evidence type="ECO:0000256" key="4">
    <source>
        <dbReference type="ARBA" id="ARBA00022490"/>
    </source>
</evidence>
<evidence type="ECO:0000313" key="14">
    <source>
        <dbReference type="EMBL" id="NDL68092.1"/>
    </source>
</evidence>
<keyword evidence="6 10" id="KW-0548">Nucleotidyltransferase</keyword>
<dbReference type="Pfam" id="PF00712">
    <property type="entry name" value="DNA_pol3_beta"/>
    <property type="match status" value="1"/>
</dbReference>
<dbReference type="InterPro" id="IPR046938">
    <property type="entry name" value="DNA_clamp_sf"/>
</dbReference>
<dbReference type="PANTHER" id="PTHR30478">
    <property type="entry name" value="DNA POLYMERASE III SUBUNIT BETA"/>
    <property type="match status" value="1"/>
</dbReference>
<dbReference type="GO" id="GO:0005737">
    <property type="term" value="C:cytoplasm"/>
    <property type="evidence" value="ECO:0007669"/>
    <property type="project" value="UniProtKB-SubCell"/>
</dbReference>
<dbReference type="Pfam" id="PF02768">
    <property type="entry name" value="DNA_pol3_beta_3"/>
    <property type="match status" value="1"/>
</dbReference>
<evidence type="ECO:0000256" key="6">
    <source>
        <dbReference type="ARBA" id="ARBA00022695"/>
    </source>
</evidence>
<evidence type="ECO:0000259" key="13">
    <source>
        <dbReference type="Pfam" id="PF02768"/>
    </source>
</evidence>
<dbReference type="PIRSF" id="PIRSF000804">
    <property type="entry name" value="DNA_pol_III_b"/>
    <property type="match status" value="1"/>
</dbReference>
<dbReference type="Pfam" id="PF02767">
    <property type="entry name" value="DNA_pol3_beta_2"/>
    <property type="match status" value="1"/>
</dbReference>